<name>A0A9X4RTN7_9FLAO</name>
<dbReference type="Proteomes" id="UP001152599">
    <property type="component" value="Unassembled WGS sequence"/>
</dbReference>
<evidence type="ECO:0000313" key="8">
    <source>
        <dbReference type="Proteomes" id="UP001152599"/>
    </source>
</evidence>
<feature type="transmembrane region" description="Helical" evidence="6">
    <location>
        <begin position="158"/>
        <end position="175"/>
    </location>
</feature>
<accession>A0A9X4RTN7</accession>
<evidence type="ECO:0000256" key="1">
    <source>
        <dbReference type="ARBA" id="ARBA00004651"/>
    </source>
</evidence>
<feature type="transmembrane region" description="Helical" evidence="6">
    <location>
        <begin position="119"/>
        <end position="137"/>
    </location>
</feature>
<feature type="transmembrane region" description="Helical" evidence="6">
    <location>
        <begin position="217"/>
        <end position="242"/>
    </location>
</feature>
<dbReference type="AlphaFoldDB" id="A0A9X4RTN7"/>
<keyword evidence="5 6" id="KW-0472">Membrane</keyword>
<comment type="caution">
    <text evidence="7">The sequence shown here is derived from an EMBL/GenBank/DDBJ whole genome shotgun (WGS) entry which is preliminary data.</text>
</comment>
<feature type="transmembrane region" description="Helical" evidence="6">
    <location>
        <begin position="95"/>
        <end position="113"/>
    </location>
</feature>
<keyword evidence="2" id="KW-1003">Cell membrane</keyword>
<comment type="subcellular location">
    <subcellularLocation>
        <location evidence="1">Cell membrane</location>
        <topology evidence="1">Multi-pass membrane protein</topology>
    </subcellularLocation>
</comment>
<evidence type="ECO:0000256" key="6">
    <source>
        <dbReference type="SAM" id="Phobius"/>
    </source>
</evidence>
<feature type="transmembrane region" description="Helical" evidence="6">
    <location>
        <begin position="53"/>
        <end position="74"/>
    </location>
</feature>
<keyword evidence="4 6" id="KW-1133">Transmembrane helix</keyword>
<dbReference type="PANTHER" id="PTHR30250:SF11">
    <property type="entry name" value="O-ANTIGEN TRANSPORTER-RELATED"/>
    <property type="match status" value="1"/>
</dbReference>
<evidence type="ECO:0000256" key="3">
    <source>
        <dbReference type="ARBA" id="ARBA00022692"/>
    </source>
</evidence>
<protein>
    <submittedName>
        <fullName evidence="7">Polysaccharide biosynthesis C-terminal domain-containing protein</fullName>
    </submittedName>
</protein>
<feature type="transmembrane region" description="Helical" evidence="6">
    <location>
        <begin position="21"/>
        <end position="41"/>
    </location>
</feature>
<feature type="transmembrane region" description="Helical" evidence="6">
    <location>
        <begin position="181"/>
        <end position="201"/>
    </location>
</feature>
<evidence type="ECO:0000313" key="7">
    <source>
        <dbReference type="EMBL" id="MDG4945223.1"/>
    </source>
</evidence>
<keyword evidence="8" id="KW-1185">Reference proteome</keyword>
<organism evidence="7 8">
    <name type="scientific">Profundicola chukchiensis</name>
    <dbReference type="NCBI Taxonomy" id="2961959"/>
    <lineage>
        <taxon>Bacteria</taxon>
        <taxon>Pseudomonadati</taxon>
        <taxon>Bacteroidota</taxon>
        <taxon>Flavobacteriia</taxon>
        <taxon>Flavobacteriales</taxon>
        <taxon>Weeksellaceae</taxon>
        <taxon>Profundicola</taxon>
    </lineage>
</organism>
<dbReference type="RefSeq" id="WP_304416680.1">
    <property type="nucleotide sequence ID" value="NZ_JANAIE010000003.1"/>
</dbReference>
<evidence type="ECO:0000256" key="5">
    <source>
        <dbReference type="ARBA" id="ARBA00023136"/>
    </source>
</evidence>
<evidence type="ECO:0000256" key="4">
    <source>
        <dbReference type="ARBA" id="ARBA00022989"/>
    </source>
</evidence>
<feature type="transmembrane region" description="Helical" evidence="6">
    <location>
        <begin position="361"/>
        <end position="382"/>
    </location>
</feature>
<feature type="transmembrane region" description="Helical" evidence="6">
    <location>
        <begin position="254"/>
        <end position="272"/>
    </location>
</feature>
<reference evidence="7" key="1">
    <citation type="submission" date="2022-07" db="EMBL/GenBank/DDBJ databases">
        <title>Description and genome-wide analysis of Profundicola chukchiensis gen. nov., sp. nov., marine bacteria isolated from bottom sediments of the Chukchi Sea.</title>
        <authorList>
            <person name="Romanenko L."/>
            <person name="Otstavnykh N."/>
            <person name="Kurilenko V."/>
            <person name="Eremeev V."/>
            <person name="Velansky P."/>
            <person name="Mikhailov V."/>
            <person name="Isaeva M."/>
        </authorList>
    </citation>
    <scope>NUCLEOTIDE SEQUENCE</scope>
    <source>
        <strain evidence="7">KMM 9713</strain>
    </source>
</reference>
<dbReference type="Pfam" id="PF01943">
    <property type="entry name" value="Polysacc_synt"/>
    <property type="match status" value="1"/>
</dbReference>
<feature type="transmembrane region" description="Helical" evidence="6">
    <location>
        <begin position="293"/>
        <end position="319"/>
    </location>
</feature>
<feature type="transmembrane region" description="Helical" evidence="6">
    <location>
        <begin position="388"/>
        <end position="412"/>
    </location>
</feature>
<dbReference type="InterPro" id="IPR002797">
    <property type="entry name" value="Polysacc_synth"/>
</dbReference>
<dbReference type="GO" id="GO:0005886">
    <property type="term" value="C:plasma membrane"/>
    <property type="evidence" value="ECO:0007669"/>
    <property type="project" value="UniProtKB-SubCell"/>
</dbReference>
<dbReference type="PANTHER" id="PTHR30250">
    <property type="entry name" value="PST FAMILY PREDICTED COLANIC ACID TRANSPORTER"/>
    <property type="match status" value="1"/>
</dbReference>
<keyword evidence="3 6" id="KW-0812">Transmembrane</keyword>
<gene>
    <name evidence="7" type="ORF">NMK71_02250</name>
</gene>
<dbReference type="EMBL" id="JANCMU010000001">
    <property type="protein sequence ID" value="MDG4945223.1"/>
    <property type="molecule type" value="Genomic_DNA"/>
</dbReference>
<evidence type="ECO:0000256" key="2">
    <source>
        <dbReference type="ARBA" id="ARBA00022475"/>
    </source>
</evidence>
<sequence>MQGIINFIKDFHKNSGSWIMSATLFNKLILFLIKVFVIIYIEKEVLGQVVYSITMIAFFTPFVGFGSPAGLLRYGSIAESDEERREVIDYSFSQGLVNTFILILLIVPFLSFLSKGEEATMLFLCILLGRVLALFLNNHQSAQMRVDFQNKRYGQYDMMNSITLFVLAFALTYLFQAVGYVVSLVIAPILTFIIYSILYGAPKFNLKWNFNFPKKSYWIYAMLTSFSGVVSQMVFFVDIYLIRDMIDNEAVAEYNVAGLIPLNVLVLPVIFMRTDFTKIASNYKNRAFLKNYYINYLYLFLAISVAGMLVSYFLGEWLFSFIGEDYQPFEIFMYLMAAVCISIMFRVPLGNMISAFGKARFNTISGVITLVFAVVLNLLFIPKYGLLGATWATCISLIISSVLNLAYFIWYLKYECE</sequence>
<feature type="transmembrane region" description="Helical" evidence="6">
    <location>
        <begin position="331"/>
        <end position="349"/>
    </location>
</feature>
<dbReference type="InterPro" id="IPR050833">
    <property type="entry name" value="Poly_Biosynth_Transport"/>
</dbReference>
<proteinExistence type="predicted"/>